<dbReference type="PANTHER" id="PTHR42648:SF28">
    <property type="entry name" value="TRANSPOSON-ENCODED PROTEIN WITH RIBONUCLEASE H-LIKE AND RETROVIRUS ZINC FINGER-LIKE DOMAINS"/>
    <property type="match status" value="1"/>
</dbReference>
<dbReference type="Pfam" id="PF25597">
    <property type="entry name" value="SH3_retrovirus"/>
    <property type="match status" value="1"/>
</dbReference>
<comment type="caution">
    <text evidence="2">The sequence shown here is derived from an EMBL/GenBank/DDBJ whole genome shotgun (WGS) entry which is preliminary data.</text>
</comment>
<dbReference type="InterPro" id="IPR039537">
    <property type="entry name" value="Retrotran_Ty1/copia-like"/>
</dbReference>
<reference evidence="2 3" key="1">
    <citation type="journal article" date="2022" name="G3 (Bethesda)">
        <title>Whole-genome sequence and methylome profiling of the almond [Prunus dulcis (Mill.) D.A. Webb] cultivar 'Nonpareil'.</title>
        <authorList>
            <person name="D'Amico-Willman K.M."/>
            <person name="Ouma W.Z."/>
            <person name="Meulia T."/>
            <person name="Sideli G.M."/>
            <person name="Gradziel T.M."/>
            <person name="Fresnedo-Ramirez J."/>
        </authorList>
    </citation>
    <scope>NUCLEOTIDE SEQUENCE [LARGE SCALE GENOMIC DNA]</scope>
    <source>
        <strain evidence="2">Clone GOH B32 T37-40</strain>
    </source>
</reference>
<feature type="domain" description="Retroviral polymerase SH3-like" evidence="1">
    <location>
        <begin position="55"/>
        <end position="115"/>
    </location>
</feature>
<keyword evidence="3" id="KW-1185">Reference proteome</keyword>
<dbReference type="Proteomes" id="UP001054821">
    <property type="component" value="Chromosome 6"/>
</dbReference>
<organism evidence="2 3">
    <name type="scientific">Prunus dulcis</name>
    <name type="common">Almond</name>
    <name type="synonym">Amygdalus dulcis</name>
    <dbReference type="NCBI Taxonomy" id="3755"/>
    <lineage>
        <taxon>Eukaryota</taxon>
        <taxon>Viridiplantae</taxon>
        <taxon>Streptophyta</taxon>
        <taxon>Embryophyta</taxon>
        <taxon>Tracheophyta</taxon>
        <taxon>Spermatophyta</taxon>
        <taxon>Magnoliopsida</taxon>
        <taxon>eudicotyledons</taxon>
        <taxon>Gunneridae</taxon>
        <taxon>Pentapetalae</taxon>
        <taxon>rosids</taxon>
        <taxon>fabids</taxon>
        <taxon>Rosales</taxon>
        <taxon>Rosaceae</taxon>
        <taxon>Amygdaloideae</taxon>
        <taxon>Amygdaleae</taxon>
        <taxon>Prunus</taxon>
    </lineage>
</organism>
<dbReference type="EMBL" id="JAJFAZ020000006">
    <property type="protein sequence ID" value="KAI5323961.1"/>
    <property type="molecule type" value="Genomic_DNA"/>
</dbReference>
<evidence type="ECO:0000313" key="2">
    <source>
        <dbReference type="EMBL" id="KAI5323961.1"/>
    </source>
</evidence>
<dbReference type="InterPro" id="IPR057670">
    <property type="entry name" value="SH3_retrovirus"/>
</dbReference>
<evidence type="ECO:0000259" key="1">
    <source>
        <dbReference type="Pfam" id="PF25597"/>
    </source>
</evidence>
<protein>
    <recommendedName>
        <fullName evidence="1">Retroviral polymerase SH3-like domain-containing protein</fullName>
    </recommendedName>
</protein>
<evidence type="ECO:0000313" key="3">
    <source>
        <dbReference type="Proteomes" id="UP001054821"/>
    </source>
</evidence>
<accession>A0AAD4YWF9</accession>
<name>A0AAD4YWF9_PRUDU</name>
<dbReference type="AlphaFoldDB" id="A0AAD4YWF9"/>
<gene>
    <name evidence="2" type="ORF">L3X38_033034</name>
</gene>
<proteinExistence type="predicted"/>
<dbReference type="PANTHER" id="PTHR42648">
    <property type="entry name" value="TRANSPOSASE, PUTATIVE-RELATED"/>
    <property type="match status" value="1"/>
</dbReference>
<sequence length="146" mass="16763">MRIHAGLPKSFWEESVNHIAYLVNLSPSRNLEFKCAEEVWSNKSIDYSNLKVFGCSAYALIPSDERSNLNPRSLQCIFISFESGVKGYKLWDPVNQKKILSRDVVFDEKTMPMNKVKNSEAKENAVEKETTIEVPLTKVFRKTSQE</sequence>